<name>A0A540KXM5_MALBA</name>
<comment type="caution">
    <text evidence="1">The sequence shown here is derived from an EMBL/GenBank/DDBJ whole genome shotgun (WGS) entry which is preliminary data.</text>
</comment>
<evidence type="ECO:0000313" key="2">
    <source>
        <dbReference type="Proteomes" id="UP000315295"/>
    </source>
</evidence>
<dbReference type="EMBL" id="VIEB01000888">
    <property type="protein sequence ID" value="TQD78839.1"/>
    <property type="molecule type" value="Genomic_DNA"/>
</dbReference>
<reference evidence="1 2" key="1">
    <citation type="journal article" date="2019" name="G3 (Bethesda)">
        <title>Sequencing of a Wild Apple (Malus baccata) Genome Unravels the Differences Between Cultivated and Wild Apple Species Regarding Disease Resistance and Cold Tolerance.</title>
        <authorList>
            <person name="Chen X."/>
        </authorList>
    </citation>
    <scope>NUCLEOTIDE SEQUENCE [LARGE SCALE GENOMIC DNA]</scope>
    <source>
        <strain evidence="2">cv. Shandingzi</strain>
        <tissue evidence="1">Leaves</tissue>
    </source>
</reference>
<dbReference type="PANTHER" id="PTHR44548:SF1">
    <property type="entry name" value="GST N-TERMINAL DOMAIN-CONTAINING PROTEIN"/>
    <property type="match status" value="1"/>
</dbReference>
<accession>A0A540KXM5</accession>
<dbReference type="Gene3D" id="3.40.30.10">
    <property type="entry name" value="Glutaredoxin"/>
    <property type="match status" value="1"/>
</dbReference>
<dbReference type="AlphaFoldDB" id="A0A540KXM5"/>
<protein>
    <recommendedName>
        <fullName evidence="3">GST N-terminal domain-containing protein</fullName>
    </recommendedName>
</protein>
<proteinExistence type="predicted"/>
<dbReference type="InterPro" id="IPR036249">
    <property type="entry name" value="Thioredoxin-like_sf"/>
</dbReference>
<keyword evidence="2" id="KW-1185">Reference proteome</keyword>
<dbReference type="Proteomes" id="UP000315295">
    <property type="component" value="Unassembled WGS sequence"/>
</dbReference>
<organism evidence="1 2">
    <name type="scientific">Malus baccata</name>
    <name type="common">Siberian crab apple</name>
    <name type="synonym">Pyrus baccata</name>
    <dbReference type="NCBI Taxonomy" id="106549"/>
    <lineage>
        <taxon>Eukaryota</taxon>
        <taxon>Viridiplantae</taxon>
        <taxon>Streptophyta</taxon>
        <taxon>Embryophyta</taxon>
        <taxon>Tracheophyta</taxon>
        <taxon>Spermatophyta</taxon>
        <taxon>Magnoliopsida</taxon>
        <taxon>eudicotyledons</taxon>
        <taxon>Gunneridae</taxon>
        <taxon>Pentapetalae</taxon>
        <taxon>rosids</taxon>
        <taxon>fabids</taxon>
        <taxon>Rosales</taxon>
        <taxon>Rosaceae</taxon>
        <taxon>Amygdaloideae</taxon>
        <taxon>Maleae</taxon>
        <taxon>Malus</taxon>
    </lineage>
</organism>
<evidence type="ECO:0008006" key="3">
    <source>
        <dbReference type="Google" id="ProtNLM"/>
    </source>
</evidence>
<dbReference type="PANTHER" id="PTHR44548">
    <property type="entry name" value="GST N-TERMINAL DOMAIN-CONTAINING PROTEIN"/>
    <property type="match status" value="1"/>
</dbReference>
<dbReference type="Gene3D" id="1.20.1050.10">
    <property type="match status" value="1"/>
</dbReference>
<gene>
    <name evidence="1" type="ORF">C1H46_035619</name>
</gene>
<dbReference type="SUPFAM" id="SSF52833">
    <property type="entry name" value="Thioredoxin-like"/>
    <property type="match status" value="1"/>
</dbReference>
<evidence type="ECO:0000313" key="1">
    <source>
        <dbReference type="EMBL" id="TQD78839.1"/>
    </source>
</evidence>
<dbReference type="STRING" id="106549.A0A540KXM5"/>
<sequence>MLLRYNHIHKKVLILVHGEKPVAEFLVILEYINETWRDNPLLPEDPFEKATVQFWANPYYLDDASTTLQRFLPSNKTDLNPDSDISGHESDAPLWLVCEYDKPSVSSHSGENERCNESYLEKL</sequence>